<dbReference type="AlphaFoldDB" id="A0AAD4IL38"/>
<dbReference type="EMBL" id="JAANER010000001">
    <property type="protein sequence ID" value="KAG9196635.1"/>
    <property type="molecule type" value="Genomic_DNA"/>
</dbReference>
<protein>
    <submittedName>
        <fullName evidence="2">Uncharacterized protein</fullName>
    </submittedName>
</protein>
<feature type="compositionally biased region" description="Polar residues" evidence="1">
    <location>
        <begin position="17"/>
        <end position="28"/>
    </location>
</feature>
<name>A0AAD4IL38_9PLEO</name>
<keyword evidence="3" id="KW-1185">Reference proteome</keyword>
<feature type="compositionally biased region" description="Basic and acidic residues" evidence="1">
    <location>
        <begin position="123"/>
        <end position="163"/>
    </location>
</feature>
<accession>A0AAD4IL38</accession>
<gene>
    <name evidence="2" type="ORF">G6011_01756</name>
</gene>
<feature type="region of interest" description="Disordered" evidence="1">
    <location>
        <begin position="1"/>
        <end position="163"/>
    </location>
</feature>
<evidence type="ECO:0000313" key="3">
    <source>
        <dbReference type="Proteomes" id="UP001199106"/>
    </source>
</evidence>
<reference evidence="2" key="1">
    <citation type="submission" date="2021-07" db="EMBL/GenBank/DDBJ databases">
        <title>Genome Resource of American Ginseng Black Spot Pathogen Alternaria panax.</title>
        <authorList>
            <person name="Qiu C."/>
            <person name="Wang W."/>
            <person name="Liu Z."/>
        </authorList>
    </citation>
    <scope>NUCLEOTIDE SEQUENCE</scope>
    <source>
        <strain evidence="2">BNCC115425</strain>
    </source>
</reference>
<sequence length="163" mass="19135">MLCSSSAAVSPRYAQSGFPSPEQQDSYGSETSTESERTAESAETVSRTELCVIHGRTLHTPPSIADNISEHVSQDESYGHISIKQESEDDVESVEENFKPARSAGKRARMMEDQRLLLRKRRREEEKKRRREEEKKRRREEEKKRRREEEKKRRREEEKKRGA</sequence>
<organism evidence="2 3">
    <name type="scientific">Alternaria panax</name>
    <dbReference type="NCBI Taxonomy" id="48097"/>
    <lineage>
        <taxon>Eukaryota</taxon>
        <taxon>Fungi</taxon>
        <taxon>Dikarya</taxon>
        <taxon>Ascomycota</taxon>
        <taxon>Pezizomycotina</taxon>
        <taxon>Dothideomycetes</taxon>
        <taxon>Pleosporomycetidae</taxon>
        <taxon>Pleosporales</taxon>
        <taxon>Pleosporineae</taxon>
        <taxon>Pleosporaceae</taxon>
        <taxon>Alternaria</taxon>
        <taxon>Alternaria sect. Panax</taxon>
    </lineage>
</organism>
<proteinExistence type="predicted"/>
<dbReference type="Proteomes" id="UP001199106">
    <property type="component" value="Unassembled WGS sequence"/>
</dbReference>
<feature type="compositionally biased region" description="Basic and acidic residues" evidence="1">
    <location>
        <begin position="68"/>
        <end position="86"/>
    </location>
</feature>
<comment type="caution">
    <text evidence="2">The sequence shown here is derived from an EMBL/GenBank/DDBJ whole genome shotgun (WGS) entry which is preliminary data.</text>
</comment>
<evidence type="ECO:0000256" key="1">
    <source>
        <dbReference type="SAM" id="MobiDB-lite"/>
    </source>
</evidence>
<evidence type="ECO:0000313" key="2">
    <source>
        <dbReference type="EMBL" id="KAG9196635.1"/>
    </source>
</evidence>